<dbReference type="InterPro" id="IPR008947">
    <property type="entry name" value="PLipase_C/P1_nuclease_dom_sf"/>
</dbReference>
<keyword evidence="6 11" id="KW-0732">Signal</keyword>
<proteinExistence type="inferred from homology"/>
<evidence type="ECO:0000256" key="9">
    <source>
        <dbReference type="ARBA" id="ARBA00023157"/>
    </source>
</evidence>
<accession>A0A7I8KW81</accession>
<keyword evidence="10" id="KW-0325">Glycoprotein</keyword>
<evidence type="ECO:0000256" key="2">
    <source>
        <dbReference type="ARBA" id="ARBA00009547"/>
    </source>
</evidence>
<sequence length="294" mass="33036">MPRGLQSIIPLLVLPILLPFSHAWGEDGHRIVCRIAQGRLREEPREVLEELLPDFAHNDLGNVCSWPDRARYWLPWSTALHYVNTPDLICGYDYDRDCRDAAGTGEKGMCVSGAVKNYTDQLLRHRGPPLADGDYNLTQSLLFLSHFMADIHQPLHAGFSSDKGGSTIEVHWFSKKSNLHSVWDEGIIETAKQRFYNNSVEAMIQDIDRNITGVWADQVPAWLGCSSEDTCPDVDAAESVRVACDWAYRNATNGTALGDDYFLTRLPVVYMRLAQAGVRLAFALNNVLWDADED</sequence>
<dbReference type="PANTHER" id="PTHR33146:SF27">
    <property type="entry name" value="ENDONUCLEASE 2"/>
    <property type="match status" value="1"/>
</dbReference>
<dbReference type="EC" id="3.1.30.1" evidence="3"/>
<evidence type="ECO:0000256" key="6">
    <source>
        <dbReference type="ARBA" id="ARBA00022729"/>
    </source>
</evidence>
<comment type="similarity">
    <text evidence="2">Belongs to the nuclease type I family.</text>
</comment>
<evidence type="ECO:0000313" key="12">
    <source>
        <dbReference type="EMBL" id="CAA7402059.1"/>
    </source>
</evidence>
<dbReference type="SUPFAM" id="SSF48537">
    <property type="entry name" value="Phospholipase C/P1 nuclease"/>
    <property type="match status" value="1"/>
</dbReference>
<evidence type="ECO:0000256" key="11">
    <source>
        <dbReference type="SAM" id="SignalP"/>
    </source>
</evidence>
<dbReference type="Pfam" id="PF02265">
    <property type="entry name" value="S1-P1_nuclease"/>
    <property type="match status" value="1"/>
</dbReference>
<keyword evidence="8" id="KW-0378">Hydrolase</keyword>
<evidence type="ECO:0000256" key="3">
    <source>
        <dbReference type="ARBA" id="ARBA00012562"/>
    </source>
</evidence>
<feature type="chain" id="PRO_5029765912" description="Aspergillus nuclease S1" evidence="11">
    <location>
        <begin position="24"/>
        <end position="294"/>
    </location>
</feature>
<dbReference type="AlphaFoldDB" id="A0A7I8KW81"/>
<evidence type="ECO:0000256" key="5">
    <source>
        <dbReference type="ARBA" id="ARBA00022723"/>
    </source>
</evidence>
<dbReference type="PANTHER" id="PTHR33146">
    <property type="entry name" value="ENDONUCLEASE 4"/>
    <property type="match status" value="1"/>
</dbReference>
<keyword evidence="4" id="KW-0540">Nuclease</keyword>
<organism evidence="12 13">
    <name type="scientific">Spirodela intermedia</name>
    <name type="common">Intermediate duckweed</name>
    <dbReference type="NCBI Taxonomy" id="51605"/>
    <lineage>
        <taxon>Eukaryota</taxon>
        <taxon>Viridiplantae</taxon>
        <taxon>Streptophyta</taxon>
        <taxon>Embryophyta</taxon>
        <taxon>Tracheophyta</taxon>
        <taxon>Spermatophyta</taxon>
        <taxon>Magnoliopsida</taxon>
        <taxon>Liliopsida</taxon>
        <taxon>Araceae</taxon>
        <taxon>Lemnoideae</taxon>
        <taxon>Spirodela</taxon>
    </lineage>
</organism>
<protein>
    <recommendedName>
        <fullName evidence="3">Aspergillus nuclease S1</fullName>
        <ecNumber evidence="3">3.1.30.1</ecNumber>
    </recommendedName>
</protein>
<name>A0A7I8KW81_SPIIN</name>
<evidence type="ECO:0000256" key="10">
    <source>
        <dbReference type="ARBA" id="ARBA00023180"/>
    </source>
</evidence>
<evidence type="ECO:0000256" key="7">
    <source>
        <dbReference type="ARBA" id="ARBA00022759"/>
    </source>
</evidence>
<dbReference type="CDD" id="cd11010">
    <property type="entry name" value="S1-P1_nuclease"/>
    <property type="match status" value="1"/>
</dbReference>
<evidence type="ECO:0000313" key="13">
    <source>
        <dbReference type="Proteomes" id="UP000663760"/>
    </source>
</evidence>
<evidence type="ECO:0000256" key="1">
    <source>
        <dbReference type="ARBA" id="ARBA00000245"/>
    </source>
</evidence>
<dbReference type="GO" id="GO:0006308">
    <property type="term" value="P:DNA catabolic process"/>
    <property type="evidence" value="ECO:0007669"/>
    <property type="project" value="InterPro"/>
</dbReference>
<dbReference type="GO" id="GO:0000014">
    <property type="term" value="F:single-stranded DNA endodeoxyribonuclease activity"/>
    <property type="evidence" value="ECO:0007669"/>
    <property type="project" value="UniProtKB-ARBA"/>
</dbReference>
<comment type="catalytic activity">
    <reaction evidence="1">
        <text>Endonucleolytic cleavage to 5'-phosphomononucleotide and 5'-phosphooligonucleotide end-products.</text>
        <dbReference type="EC" id="3.1.30.1"/>
    </reaction>
</comment>
<dbReference type="OrthoDB" id="441446at2759"/>
<dbReference type="GO" id="GO:0003676">
    <property type="term" value="F:nucleic acid binding"/>
    <property type="evidence" value="ECO:0007669"/>
    <property type="project" value="InterPro"/>
</dbReference>
<dbReference type="GO" id="GO:0046872">
    <property type="term" value="F:metal ion binding"/>
    <property type="evidence" value="ECO:0007669"/>
    <property type="project" value="UniProtKB-KW"/>
</dbReference>
<dbReference type="Proteomes" id="UP000663760">
    <property type="component" value="Chromosome 9"/>
</dbReference>
<evidence type="ECO:0000256" key="4">
    <source>
        <dbReference type="ARBA" id="ARBA00022722"/>
    </source>
</evidence>
<dbReference type="InterPro" id="IPR003154">
    <property type="entry name" value="S1/P1nuclease"/>
</dbReference>
<dbReference type="GO" id="GO:0004521">
    <property type="term" value="F:RNA endonuclease activity"/>
    <property type="evidence" value="ECO:0007669"/>
    <property type="project" value="UniProtKB-ARBA"/>
</dbReference>
<keyword evidence="9" id="KW-1015">Disulfide bond</keyword>
<gene>
    <name evidence="12" type="ORF">SI8410_09012737</name>
</gene>
<keyword evidence="5" id="KW-0479">Metal-binding</keyword>
<dbReference type="FunFam" id="1.10.575.10:FF:000002">
    <property type="entry name" value="Endonuclease 2"/>
    <property type="match status" value="1"/>
</dbReference>
<reference evidence="12" key="1">
    <citation type="submission" date="2020-02" db="EMBL/GenBank/DDBJ databases">
        <authorList>
            <person name="Scholz U."/>
            <person name="Mascher M."/>
            <person name="Fiebig A."/>
        </authorList>
    </citation>
    <scope>NUCLEOTIDE SEQUENCE</scope>
</reference>
<keyword evidence="7" id="KW-0255">Endonuclease</keyword>
<dbReference type="Gene3D" id="1.10.575.10">
    <property type="entry name" value="P1 Nuclease"/>
    <property type="match status" value="1"/>
</dbReference>
<dbReference type="EMBL" id="LR746272">
    <property type="protein sequence ID" value="CAA7402059.1"/>
    <property type="molecule type" value="Genomic_DNA"/>
</dbReference>
<evidence type="ECO:0000256" key="8">
    <source>
        <dbReference type="ARBA" id="ARBA00022801"/>
    </source>
</evidence>
<feature type="signal peptide" evidence="11">
    <location>
        <begin position="1"/>
        <end position="23"/>
    </location>
</feature>
<keyword evidence="13" id="KW-1185">Reference proteome</keyword>